<sequence length="84" mass="9040">MLGTGRYEFALSWKQKSDHGDATVPSASGAAPITQGVFKQEDVLTTGGKNTGGYEHSTAYDAEELRSDALFAILEAVFKRVKTD</sequence>
<evidence type="ECO:0000313" key="1">
    <source>
        <dbReference type="EMBL" id="MBS9340757.1"/>
    </source>
</evidence>
<protein>
    <submittedName>
        <fullName evidence="1">Uncharacterized protein</fullName>
    </submittedName>
</protein>
<dbReference type="AlphaFoldDB" id="A0A9X1CSX3"/>
<evidence type="ECO:0000313" key="2">
    <source>
        <dbReference type="Proteomes" id="UP000708805"/>
    </source>
</evidence>
<dbReference type="RefSeq" id="WP_214037984.1">
    <property type="nucleotide sequence ID" value="NZ_JAGJWT010000006.1"/>
</dbReference>
<gene>
    <name evidence="1" type="ORF">J8641_08060</name>
</gene>
<dbReference type="Proteomes" id="UP000708805">
    <property type="component" value="Unassembled WGS sequence"/>
</dbReference>
<organism evidence="1 2">
    <name type="scientific">Neisseria elongata subsp. nitroreducens</name>
    <dbReference type="NCBI Taxonomy" id="90367"/>
    <lineage>
        <taxon>Bacteria</taxon>
        <taxon>Pseudomonadati</taxon>
        <taxon>Pseudomonadota</taxon>
        <taxon>Betaproteobacteria</taxon>
        <taxon>Neisseriales</taxon>
        <taxon>Neisseriaceae</taxon>
        <taxon>Neisseria</taxon>
    </lineage>
</organism>
<name>A0A9X1CSX3_NEIEL</name>
<comment type="caution">
    <text evidence="1">The sequence shown here is derived from an EMBL/GenBank/DDBJ whole genome shotgun (WGS) entry which is preliminary data.</text>
</comment>
<proteinExistence type="predicted"/>
<dbReference type="EMBL" id="JAGJWT010000006">
    <property type="protein sequence ID" value="MBS9340757.1"/>
    <property type="molecule type" value="Genomic_DNA"/>
</dbReference>
<reference evidence="1" key="1">
    <citation type="submission" date="2021-04" db="EMBL/GenBank/DDBJ databases">
        <title>Genomic characterization of endocarditis-associated Neisseria elongata subsp. nitroreducens.</title>
        <authorList>
            <person name="Schorner M."/>
            <person name="Passarelli-Araujo H."/>
            <person name="Scheffer M."/>
            <person name="Barazzetti F."/>
            <person name="Martins J."/>
            <person name="Machado H."/>
            <person name="Palmeiro J."/>
            <person name="Bazzo M."/>
        </authorList>
    </citation>
    <scope>NUCLEOTIDE SEQUENCE</scope>
    <source>
        <strain evidence="1">Nel_M001</strain>
    </source>
</reference>
<accession>A0A9X1CSX3</accession>